<feature type="region of interest" description="Disordered" evidence="1">
    <location>
        <begin position="59"/>
        <end position="79"/>
    </location>
</feature>
<dbReference type="GeneID" id="64662759"/>
<organism evidence="2 3">
    <name type="scientific">Suillus fuscotomentosus</name>
    <dbReference type="NCBI Taxonomy" id="1912939"/>
    <lineage>
        <taxon>Eukaryota</taxon>
        <taxon>Fungi</taxon>
        <taxon>Dikarya</taxon>
        <taxon>Basidiomycota</taxon>
        <taxon>Agaricomycotina</taxon>
        <taxon>Agaricomycetes</taxon>
        <taxon>Agaricomycetidae</taxon>
        <taxon>Boletales</taxon>
        <taxon>Suillineae</taxon>
        <taxon>Suillaceae</taxon>
        <taxon>Suillus</taxon>
    </lineage>
</organism>
<accession>A0AAD4DRS9</accession>
<proteinExistence type="predicted"/>
<feature type="region of interest" description="Disordered" evidence="1">
    <location>
        <begin position="21"/>
        <end position="41"/>
    </location>
</feature>
<evidence type="ECO:0000313" key="3">
    <source>
        <dbReference type="Proteomes" id="UP001195769"/>
    </source>
</evidence>
<dbReference type="EMBL" id="JABBWK010000119">
    <property type="protein sequence ID" value="KAG1891846.1"/>
    <property type="molecule type" value="Genomic_DNA"/>
</dbReference>
<dbReference type="RefSeq" id="XP_041218322.1">
    <property type="nucleotide sequence ID" value="XM_041368461.1"/>
</dbReference>
<sequence>MFPTVPINSSRYSPVLCNSSQSNSVEPFHGKRPSTKSATSSGRFAIKVTSPVMQPITSEPLGEATGISTTPHTAGHPSVPLKHHPGEVLAQCDLVLDFILQKPCEKYSKVFSRVTPYHYNTILHAVEKLAGKPRLFYNYENFQLEVEMPSCIHDSIVNVIRCGLESVDKMLHDLIIGQLIHTEVHPSLTLNTGKKEFVPDCVHIVTARSNPPVRKIPSLVEVAYSQAETPLLGRF</sequence>
<protein>
    <submittedName>
        <fullName evidence="2">Uncharacterized protein</fullName>
    </submittedName>
</protein>
<name>A0AAD4DRS9_9AGAM</name>
<evidence type="ECO:0000256" key="1">
    <source>
        <dbReference type="SAM" id="MobiDB-lite"/>
    </source>
</evidence>
<dbReference type="Proteomes" id="UP001195769">
    <property type="component" value="Unassembled WGS sequence"/>
</dbReference>
<reference evidence="2" key="1">
    <citation type="journal article" date="2020" name="New Phytol.">
        <title>Comparative genomics reveals dynamic genome evolution in host specialist ectomycorrhizal fungi.</title>
        <authorList>
            <person name="Lofgren L.A."/>
            <person name="Nguyen N.H."/>
            <person name="Vilgalys R."/>
            <person name="Ruytinx J."/>
            <person name="Liao H.L."/>
            <person name="Branco S."/>
            <person name="Kuo A."/>
            <person name="LaButti K."/>
            <person name="Lipzen A."/>
            <person name="Andreopoulos W."/>
            <person name="Pangilinan J."/>
            <person name="Riley R."/>
            <person name="Hundley H."/>
            <person name="Na H."/>
            <person name="Barry K."/>
            <person name="Grigoriev I.V."/>
            <person name="Stajich J.E."/>
            <person name="Kennedy P.G."/>
        </authorList>
    </citation>
    <scope>NUCLEOTIDE SEQUENCE</scope>
    <source>
        <strain evidence="2">FC203</strain>
    </source>
</reference>
<dbReference type="AlphaFoldDB" id="A0AAD4DRS9"/>
<keyword evidence="3" id="KW-1185">Reference proteome</keyword>
<evidence type="ECO:0000313" key="2">
    <source>
        <dbReference type="EMBL" id="KAG1891846.1"/>
    </source>
</evidence>
<comment type="caution">
    <text evidence="2">The sequence shown here is derived from an EMBL/GenBank/DDBJ whole genome shotgun (WGS) entry which is preliminary data.</text>
</comment>
<gene>
    <name evidence="2" type="ORF">F5891DRAFT_1197295</name>
</gene>